<feature type="transmembrane region" description="Helical" evidence="7">
    <location>
        <begin position="188"/>
        <end position="213"/>
    </location>
</feature>
<feature type="disulfide bond" evidence="6">
    <location>
        <begin position="149"/>
        <end position="177"/>
    </location>
</feature>
<evidence type="ECO:0000256" key="3">
    <source>
        <dbReference type="ARBA" id="ARBA00022692"/>
    </source>
</evidence>
<keyword evidence="8" id="KW-1185">Reference proteome</keyword>
<evidence type="ECO:0000256" key="2">
    <source>
        <dbReference type="ARBA" id="ARBA00006840"/>
    </source>
</evidence>
<keyword evidence="3 7" id="KW-0812">Transmembrane</keyword>
<proteinExistence type="inferred from homology"/>
<evidence type="ECO:0000256" key="4">
    <source>
        <dbReference type="ARBA" id="ARBA00022989"/>
    </source>
</evidence>
<keyword evidence="5 7" id="KW-0472">Membrane</keyword>
<dbReference type="PIRSF" id="PIRSF002419">
    <property type="entry name" value="Tetraspanin"/>
    <property type="match status" value="1"/>
</dbReference>
<organism evidence="8 9">
    <name type="scientific">Plectus sambesii</name>
    <dbReference type="NCBI Taxonomy" id="2011161"/>
    <lineage>
        <taxon>Eukaryota</taxon>
        <taxon>Metazoa</taxon>
        <taxon>Ecdysozoa</taxon>
        <taxon>Nematoda</taxon>
        <taxon>Chromadorea</taxon>
        <taxon>Plectida</taxon>
        <taxon>Plectina</taxon>
        <taxon>Plectoidea</taxon>
        <taxon>Plectidae</taxon>
        <taxon>Plectus</taxon>
    </lineage>
</organism>
<keyword evidence="6" id="KW-1015">Disulfide bond</keyword>
<dbReference type="Proteomes" id="UP000887566">
    <property type="component" value="Unplaced"/>
</dbReference>
<name>A0A914WQJ1_9BILA</name>
<dbReference type="InterPro" id="IPR000301">
    <property type="entry name" value="Tetraspanin_animals"/>
</dbReference>
<keyword evidence="4 7" id="KW-1133">Transmembrane helix</keyword>
<accession>A0A914WQJ1</accession>
<dbReference type="InterPro" id="IPR018499">
    <property type="entry name" value="Tetraspanin/Peripherin"/>
</dbReference>
<dbReference type="AlphaFoldDB" id="A0A914WQJ1"/>
<feature type="transmembrane region" description="Helical" evidence="7">
    <location>
        <begin position="12"/>
        <end position="37"/>
    </location>
</feature>
<protein>
    <submittedName>
        <fullName evidence="9">Tetraspanin</fullName>
    </submittedName>
</protein>
<evidence type="ECO:0000313" key="8">
    <source>
        <dbReference type="Proteomes" id="UP000887566"/>
    </source>
</evidence>
<comment type="subcellular location">
    <subcellularLocation>
        <location evidence="1">Membrane</location>
        <topology evidence="1">Multi-pass membrane protein</topology>
    </subcellularLocation>
</comment>
<evidence type="ECO:0000256" key="7">
    <source>
        <dbReference type="SAM" id="Phobius"/>
    </source>
</evidence>
<dbReference type="GO" id="GO:0005886">
    <property type="term" value="C:plasma membrane"/>
    <property type="evidence" value="ECO:0007669"/>
    <property type="project" value="TreeGrafter"/>
</dbReference>
<feature type="transmembrane region" description="Helical" evidence="7">
    <location>
        <begin position="96"/>
        <end position="117"/>
    </location>
</feature>
<sequence length="242" mass="26753">MTKARCSTCLSVTLFCLNLFFCLCGLALIAVSLWGYYDNNFERELKAELNKDNFQYAKEGFIGVVWFLFSVGVFAFAIGVLGCIRALTTNRCIIGFYIVSIFVLFLIGLGVGIFVLACRARIRNEFKVVVEKAYNADRGGMAAVEKRFCCGYGNRNGTAVREPPPESCNGKSVMTPCADALWDQLDRLLMISGIVLIVALVLMAIAILLSCALCRTVKRGRILCDIKPKLRSVNPSLHINSF</sequence>
<dbReference type="PRINTS" id="PR00259">
    <property type="entry name" value="TMFOUR"/>
</dbReference>
<reference evidence="9" key="1">
    <citation type="submission" date="2022-11" db="UniProtKB">
        <authorList>
            <consortium name="WormBaseParasite"/>
        </authorList>
    </citation>
    <scope>IDENTIFICATION</scope>
</reference>
<feature type="disulfide bond" evidence="6">
    <location>
        <begin position="150"/>
        <end position="168"/>
    </location>
</feature>
<evidence type="ECO:0000256" key="6">
    <source>
        <dbReference type="PIRSR" id="PIRSR002419-1"/>
    </source>
</evidence>
<comment type="similarity">
    <text evidence="2">Belongs to the tetraspanin (TM4SF) family.</text>
</comment>
<dbReference type="WBParaSite" id="PSAMB.scaffold502size49157.g6564.t1">
    <property type="protein sequence ID" value="PSAMB.scaffold502size49157.g6564.t1"/>
    <property type="gene ID" value="PSAMB.scaffold502size49157.g6564"/>
</dbReference>
<dbReference type="PANTHER" id="PTHR19282:SF530">
    <property type="entry name" value="TETRASPANIN"/>
    <property type="match status" value="1"/>
</dbReference>
<evidence type="ECO:0000256" key="1">
    <source>
        <dbReference type="ARBA" id="ARBA00004141"/>
    </source>
</evidence>
<evidence type="ECO:0000256" key="5">
    <source>
        <dbReference type="ARBA" id="ARBA00023136"/>
    </source>
</evidence>
<dbReference type="PANTHER" id="PTHR19282">
    <property type="entry name" value="TETRASPANIN"/>
    <property type="match status" value="1"/>
</dbReference>
<evidence type="ECO:0000313" key="9">
    <source>
        <dbReference type="WBParaSite" id="PSAMB.scaffold502size49157.g6564.t1"/>
    </source>
</evidence>
<feature type="transmembrane region" description="Helical" evidence="7">
    <location>
        <begin position="61"/>
        <end position="84"/>
    </location>
</feature>
<dbReference type="Pfam" id="PF00335">
    <property type="entry name" value="Tetraspanin"/>
    <property type="match status" value="1"/>
</dbReference>